<accession>A0A6I4VTN2</accession>
<organism evidence="6 7">
    <name type="scientific">Shimazuella alba</name>
    <dbReference type="NCBI Taxonomy" id="2690964"/>
    <lineage>
        <taxon>Bacteria</taxon>
        <taxon>Bacillati</taxon>
        <taxon>Bacillota</taxon>
        <taxon>Bacilli</taxon>
        <taxon>Bacillales</taxon>
        <taxon>Thermoactinomycetaceae</taxon>
        <taxon>Shimazuella</taxon>
    </lineage>
</organism>
<dbReference type="PROSITE" id="PS51077">
    <property type="entry name" value="HTH_ICLR"/>
    <property type="match status" value="1"/>
</dbReference>
<evidence type="ECO:0000256" key="2">
    <source>
        <dbReference type="ARBA" id="ARBA00023125"/>
    </source>
</evidence>
<keyword evidence="7" id="KW-1185">Reference proteome</keyword>
<dbReference type="SUPFAM" id="SSF46785">
    <property type="entry name" value="Winged helix' DNA-binding domain"/>
    <property type="match status" value="1"/>
</dbReference>
<feature type="domain" description="HTH iclR-type" evidence="4">
    <location>
        <begin position="3"/>
        <end position="65"/>
    </location>
</feature>
<dbReference type="SUPFAM" id="SSF55781">
    <property type="entry name" value="GAF domain-like"/>
    <property type="match status" value="1"/>
</dbReference>
<dbReference type="Gene3D" id="1.10.10.10">
    <property type="entry name" value="Winged helix-like DNA-binding domain superfamily/Winged helix DNA-binding domain"/>
    <property type="match status" value="1"/>
</dbReference>
<dbReference type="InterPro" id="IPR050707">
    <property type="entry name" value="HTH_MetabolicPath_Reg"/>
</dbReference>
<dbReference type="GO" id="GO:0003677">
    <property type="term" value="F:DNA binding"/>
    <property type="evidence" value="ECO:0007669"/>
    <property type="project" value="UniProtKB-KW"/>
</dbReference>
<evidence type="ECO:0000259" key="5">
    <source>
        <dbReference type="PROSITE" id="PS51078"/>
    </source>
</evidence>
<dbReference type="InterPro" id="IPR029016">
    <property type="entry name" value="GAF-like_dom_sf"/>
</dbReference>
<dbReference type="InterPro" id="IPR014757">
    <property type="entry name" value="Tscrpt_reg_IclR_C"/>
</dbReference>
<protein>
    <submittedName>
        <fullName evidence="6">Helix-turn-helix domain-containing protein</fullName>
    </submittedName>
</protein>
<name>A0A6I4VTN2_9BACL</name>
<keyword evidence="3" id="KW-0804">Transcription</keyword>
<gene>
    <name evidence="6" type="ORF">GSM42_07235</name>
</gene>
<evidence type="ECO:0000256" key="1">
    <source>
        <dbReference type="ARBA" id="ARBA00023015"/>
    </source>
</evidence>
<evidence type="ECO:0000313" key="6">
    <source>
        <dbReference type="EMBL" id="MXQ53525.1"/>
    </source>
</evidence>
<dbReference type="PANTHER" id="PTHR30136">
    <property type="entry name" value="HELIX-TURN-HELIX TRANSCRIPTIONAL REGULATOR, ICLR FAMILY"/>
    <property type="match status" value="1"/>
</dbReference>
<dbReference type="Proteomes" id="UP000430692">
    <property type="component" value="Unassembled WGS sequence"/>
</dbReference>
<dbReference type="InterPro" id="IPR036388">
    <property type="entry name" value="WH-like_DNA-bd_sf"/>
</dbReference>
<dbReference type="RefSeq" id="WP_160800885.1">
    <property type="nucleotide sequence ID" value="NZ_WUUL01000004.1"/>
</dbReference>
<evidence type="ECO:0000256" key="3">
    <source>
        <dbReference type="ARBA" id="ARBA00023163"/>
    </source>
</evidence>
<dbReference type="EMBL" id="WUUL01000004">
    <property type="protein sequence ID" value="MXQ53525.1"/>
    <property type="molecule type" value="Genomic_DNA"/>
</dbReference>
<dbReference type="Pfam" id="PF09339">
    <property type="entry name" value="HTH_IclR"/>
    <property type="match status" value="1"/>
</dbReference>
<keyword evidence="2" id="KW-0238">DNA-binding</keyword>
<dbReference type="AlphaFoldDB" id="A0A6I4VTN2"/>
<dbReference type="Gene3D" id="3.30.450.40">
    <property type="match status" value="1"/>
</dbReference>
<dbReference type="InterPro" id="IPR005471">
    <property type="entry name" value="Tscrpt_reg_IclR_N"/>
</dbReference>
<dbReference type="InterPro" id="IPR036390">
    <property type="entry name" value="WH_DNA-bd_sf"/>
</dbReference>
<proteinExistence type="predicted"/>
<dbReference type="SMART" id="SM00346">
    <property type="entry name" value="HTH_ICLR"/>
    <property type="match status" value="1"/>
</dbReference>
<dbReference type="GO" id="GO:0045892">
    <property type="term" value="P:negative regulation of DNA-templated transcription"/>
    <property type="evidence" value="ECO:0007669"/>
    <property type="project" value="TreeGrafter"/>
</dbReference>
<reference evidence="6 7" key="1">
    <citation type="submission" date="2019-12" db="EMBL/GenBank/DDBJ databases">
        <title>Whole-genome analyses of novel actinobacteria.</title>
        <authorList>
            <person name="Sahin N."/>
            <person name="Saygin H."/>
        </authorList>
    </citation>
    <scope>NUCLEOTIDE SEQUENCE [LARGE SCALE GENOMIC DNA]</scope>
    <source>
        <strain evidence="6 7">KC615</strain>
    </source>
</reference>
<evidence type="ECO:0000313" key="7">
    <source>
        <dbReference type="Proteomes" id="UP000430692"/>
    </source>
</evidence>
<dbReference type="PROSITE" id="PS51078">
    <property type="entry name" value="ICLR_ED"/>
    <property type="match status" value="1"/>
</dbReference>
<dbReference type="Pfam" id="PF01614">
    <property type="entry name" value="IclR_C"/>
    <property type="match status" value="1"/>
</dbReference>
<dbReference type="PANTHER" id="PTHR30136:SF24">
    <property type="entry name" value="HTH-TYPE TRANSCRIPTIONAL REPRESSOR ALLR"/>
    <property type="match status" value="1"/>
</dbReference>
<feature type="domain" description="IclR-ED" evidence="5">
    <location>
        <begin position="66"/>
        <end position="248"/>
    </location>
</feature>
<comment type="caution">
    <text evidence="6">The sequence shown here is derived from an EMBL/GenBank/DDBJ whole genome shotgun (WGS) entry which is preliminary data.</text>
</comment>
<dbReference type="GO" id="GO:0003700">
    <property type="term" value="F:DNA-binding transcription factor activity"/>
    <property type="evidence" value="ECO:0007669"/>
    <property type="project" value="TreeGrafter"/>
</dbReference>
<evidence type="ECO:0000259" key="4">
    <source>
        <dbReference type="PROSITE" id="PS51077"/>
    </source>
</evidence>
<keyword evidence="1" id="KW-0805">Transcription regulation</keyword>
<sequence length="254" mass="29065">MSLKTLENSLGLLEFFTRETPAWGVRELAKASQMSHSVVHRILSTFEKRGFLMQDPQSHKYELGISFWQYGQMVQEKIHLNDLIHPVLERICKSVGESVFFTTLDGQEGVCIDIVESLQIIKYAVSIGSRTQLYAGASNKVMMAFLSDDLQESIMKRGLVPVTPNTIIDEHKLREDLTDIRQKGWCYSVGEYTESVFGVAIPLFNYRNEVFSSITIAGPAYRVKEDQIQPVVKLLREEGKKLQDYFHRLRIAKI</sequence>